<dbReference type="GO" id="GO:0004553">
    <property type="term" value="F:hydrolase activity, hydrolyzing O-glycosyl compounds"/>
    <property type="evidence" value="ECO:0007669"/>
    <property type="project" value="InterPro"/>
</dbReference>
<name>A0A428TTT6_9HYPO</name>
<dbReference type="Proteomes" id="UP000288429">
    <property type="component" value="Unassembled WGS sequence"/>
</dbReference>
<organism evidence="6 7">
    <name type="scientific">Fusarium ambrosium</name>
    <dbReference type="NCBI Taxonomy" id="131363"/>
    <lineage>
        <taxon>Eukaryota</taxon>
        <taxon>Fungi</taxon>
        <taxon>Dikarya</taxon>
        <taxon>Ascomycota</taxon>
        <taxon>Pezizomycotina</taxon>
        <taxon>Sordariomycetes</taxon>
        <taxon>Hypocreomycetidae</taxon>
        <taxon>Hypocreales</taxon>
        <taxon>Nectriaceae</taxon>
        <taxon>Fusarium</taxon>
        <taxon>Fusarium solani species complex</taxon>
    </lineage>
</organism>
<comment type="caution">
    <text evidence="6">The sequence shown here is derived from an EMBL/GenBank/DDBJ whole genome shotgun (WGS) entry which is preliminary data.</text>
</comment>
<dbReference type="GO" id="GO:0005975">
    <property type="term" value="P:carbohydrate metabolic process"/>
    <property type="evidence" value="ECO:0007669"/>
    <property type="project" value="InterPro"/>
</dbReference>
<accession>A0A428TTT6</accession>
<dbReference type="InterPro" id="IPR006710">
    <property type="entry name" value="Glyco_hydro_43"/>
</dbReference>
<keyword evidence="7" id="KW-1185">Reference proteome</keyword>
<comment type="similarity">
    <text evidence="1 5">Belongs to the glycosyl hydrolase 43 family.</text>
</comment>
<evidence type="ECO:0000313" key="7">
    <source>
        <dbReference type="Proteomes" id="UP000288429"/>
    </source>
</evidence>
<evidence type="ECO:0000256" key="1">
    <source>
        <dbReference type="ARBA" id="ARBA00009865"/>
    </source>
</evidence>
<sequence>MEHRNGRNPVLSPNIHIADPEAHMMPDGSLYVYGSLDERDDMFCSDSYIVVSTKDQRNWHVHNQSFHSSQLTWSRNIEPSDISLHDQATKERAQARAMTYIKQHGLVGGFRGFEELASSSDPPRLLFAPDAIAANGRYYLSFCCSDDTEGFVTGDSPKGPFTNPVRLPATGIDPAIFIDRDGQAYYFWGQFNASGAKLTPSMGGIDESTIVHALLTEGNHHFHEGSSMRRFGNVYYFVFADSSRGKPTCLGYATSASPLGPFTYQGVIIDNAEADPYSWNNHGSIEQVNGSWYIFYHRPSRCSPLYRRLCVGPITIAADGSIMEVKMTSQGIGEPFGSSEQIDGWRACAVSGGIYVGLGPDNRDQLLNAGVGSSAKFRYVQSGHGFQRAILDTTGDGTIQVFMNSLLVDIAHVRGDGKSVLTLTGVGSDRYEMELRVVNGLSIAIRSITLE</sequence>
<dbReference type="InterPro" id="IPR052176">
    <property type="entry name" value="Glycosyl_Hydrlase_43_Enz"/>
</dbReference>
<dbReference type="PANTHER" id="PTHR43772">
    <property type="entry name" value="ENDO-1,4-BETA-XYLANASE"/>
    <property type="match status" value="1"/>
</dbReference>
<evidence type="ECO:0000313" key="6">
    <source>
        <dbReference type="EMBL" id="RSM05443.1"/>
    </source>
</evidence>
<dbReference type="AlphaFoldDB" id="A0A428TTT6"/>
<reference evidence="6 7" key="1">
    <citation type="submission" date="2017-06" db="EMBL/GenBank/DDBJ databases">
        <title>Cmopartive genomic analysis of Ambrosia Fusariam Clade fungi.</title>
        <authorList>
            <person name="Stajich J.E."/>
            <person name="Carrillo J."/>
            <person name="Kijimoto T."/>
            <person name="Eskalen A."/>
            <person name="O'Donnell K."/>
            <person name="Kasson M."/>
        </authorList>
    </citation>
    <scope>NUCLEOTIDE SEQUENCE [LARGE SCALE GENOMIC DNA]</scope>
    <source>
        <strain evidence="6 7">NRRL 20438</strain>
    </source>
</reference>
<evidence type="ECO:0000256" key="2">
    <source>
        <dbReference type="ARBA" id="ARBA00022801"/>
    </source>
</evidence>
<dbReference type="SUPFAM" id="SSF75005">
    <property type="entry name" value="Arabinanase/levansucrase/invertase"/>
    <property type="match status" value="1"/>
</dbReference>
<feature type="site" description="Important for catalytic activity, responsible for pKa modulation of the active site Glu and correct orientation of both the proton donor and substrate" evidence="4">
    <location>
        <position position="173"/>
    </location>
</feature>
<dbReference type="PANTHER" id="PTHR43772:SF5">
    <property type="entry name" value="BETA-1,4-XYLOSIDASE (EUROFUNG)"/>
    <property type="match status" value="1"/>
</dbReference>
<evidence type="ECO:0000256" key="5">
    <source>
        <dbReference type="RuleBase" id="RU361187"/>
    </source>
</evidence>
<evidence type="ECO:0000256" key="3">
    <source>
        <dbReference type="ARBA" id="ARBA00023295"/>
    </source>
</evidence>
<gene>
    <name evidence="6" type="ORF">CDV31_009595</name>
</gene>
<evidence type="ECO:0008006" key="8">
    <source>
        <dbReference type="Google" id="ProtNLM"/>
    </source>
</evidence>
<dbReference type="EMBL" id="NIZV01000138">
    <property type="protein sequence ID" value="RSM05443.1"/>
    <property type="molecule type" value="Genomic_DNA"/>
</dbReference>
<keyword evidence="2 5" id="KW-0378">Hydrolase</keyword>
<dbReference type="Pfam" id="PF04616">
    <property type="entry name" value="Glyco_hydro_43"/>
    <property type="match status" value="1"/>
</dbReference>
<dbReference type="Gene3D" id="2.115.10.20">
    <property type="entry name" value="Glycosyl hydrolase domain, family 43"/>
    <property type="match status" value="1"/>
</dbReference>
<dbReference type="InterPro" id="IPR023296">
    <property type="entry name" value="Glyco_hydro_beta-prop_sf"/>
</dbReference>
<evidence type="ECO:0000256" key="4">
    <source>
        <dbReference type="PIRSR" id="PIRSR606710-2"/>
    </source>
</evidence>
<proteinExistence type="inferred from homology"/>
<protein>
    <recommendedName>
        <fullName evidence="8">Xylosidase/arabinosidase</fullName>
    </recommendedName>
</protein>
<keyword evidence="3 5" id="KW-0326">Glycosidase</keyword>